<dbReference type="Proteomes" id="UP001217178">
    <property type="component" value="Unassembled WGS sequence"/>
</dbReference>
<proteinExistence type="predicted"/>
<evidence type="ECO:0000313" key="1">
    <source>
        <dbReference type="EMBL" id="MDC9591783.1"/>
    </source>
</evidence>
<reference evidence="1 2" key="1">
    <citation type="submission" date="2023-02" db="EMBL/GenBank/DDBJ databases">
        <title>Entomopathogenic bacteria.</title>
        <authorList>
            <person name="Machado R.A."/>
        </authorList>
    </citation>
    <scope>NUCLEOTIDE SEQUENCE [LARGE SCALE GENOMIC DNA]</scope>
    <source>
        <strain evidence="1 2">XENO-10</strain>
    </source>
</reference>
<gene>
    <name evidence="1" type="ORF">PSI23_21510</name>
</gene>
<organism evidence="1 2">
    <name type="scientific">Xenorhabdus yunnanensis</name>
    <dbReference type="NCBI Taxonomy" id="3025878"/>
    <lineage>
        <taxon>Bacteria</taxon>
        <taxon>Pseudomonadati</taxon>
        <taxon>Pseudomonadota</taxon>
        <taxon>Gammaproteobacteria</taxon>
        <taxon>Enterobacterales</taxon>
        <taxon>Morganellaceae</taxon>
        <taxon>Xenorhabdus</taxon>
    </lineage>
</organism>
<comment type="caution">
    <text evidence="1">The sequence shown here is derived from an EMBL/GenBank/DDBJ whole genome shotgun (WGS) entry which is preliminary data.</text>
</comment>
<evidence type="ECO:0000313" key="2">
    <source>
        <dbReference type="Proteomes" id="UP001217178"/>
    </source>
</evidence>
<protein>
    <submittedName>
        <fullName evidence="1">Uncharacterized protein</fullName>
    </submittedName>
</protein>
<keyword evidence="2" id="KW-1185">Reference proteome</keyword>
<name>A0ABT5LML7_9GAMM</name>
<accession>A0ABT5LML7</accession>
<dbReference type="RefSeq" id="WP_273556982.1">
    <property type="nucleotide sequence ID" value="NZ_JAQRFI010000173.1"/>
</dbReference>
<sequence length="103" mass="12140">HTSNRWIECDFKLYFHPNVEYRIKPRTIRIGDMDIPEAVKNPDKLNNELRYYVPSITSGNQDYYAYFWKNDAIDNERLNSGIIHLDKESALLHAKALIALTQK</sequence>
<feature type="non-terminal residue" evidence="1">
    <location>
        <position position="1"/>
    </location>
</feature>
<dbReference type="EMBL" id="JAQRFI010000173">
    <property type="protein sequence ID" value="MDC9591783.1"/>
    <property type="molecule type" value="Genomic_DNA"/>
</dbReference>